<dbReference type="EMBL" id="AAQH01000022">
    <property type="protein sequence ID" value="EAT11182.1"/>
    <property type="molecule type" value="Genomic_DNA"/>
</dbReference>
<dbReference type="Gene3D" id="2.60.120.260">
    <property type="entry name" value="Galactose-binding domain-like"/>
    <property type="match status" value="1"/>
</dbReference>
<name>Q1MYV9_9GAMM</name>
<evidence type="ECO:0000313" key="2">
    <source>
        <dbReference type="Proteomes" id="UP000004263"/>
    </source>
</evidence>
<dbReference type="PROSITE" id="PS51257">
    <property type="entry name" value="PROKAR_LIPOPROTEIN"/>
    <property type="match status" value="1"/>
</dbReference>
<proteinExistence type="predicted"/>
<dbReference type="Pfam" id="PF20773">
    <property type="entry name" value="InhA-like_MAM"/>
    <property type="match status" value="1"/>
</dbReference>
<dbReference type="RefSeq" id="WP_007018923.1">
    <property type="nucleotide sequence ID" value="NZ_CH724119.1"/>
</dbReference>
<dbReference type="Gene3D" id="2.60.40.1120">
    <property type="entry name" value="Carboxypeptidase-like, regulatory domain"/>
    <property type="match status" value="1"/>
</dbReference>
<gene>
    <name evidence="1" type="ORF">RED65_07854</name>
</gene>
<accession>Q1MYV9</accession>
<dbReference type="AlphaFoldDB" id="Q1MYV9"/>
<evidence type="ECO:0000313" key="1">
    <source>
        <dbReference type="EMBL" id="EAT11182.1"/>
    </source>
</evidence>
<reference evidence="1 2" key="1">
    <citation type="submission" date="2006-03" db="EMBL/GenBank/DDBJ databases">
        <authorList>
            <person name="Pinhassi J."/>
            <person name="Pedros-Alio C."/>
            <person name="Ferriera S."/>
            <person name="Johnson J."/>
            <person name="Kravitz S."/>
            <person name="Halpern A."/>
            <person name="Remington K."/>
            <person name="Beeson K."/>
            <person name="Tran B."/>
            <person name="Rogers Y.-H."/>
            <person name="Friedman R."/>
            <person name="Venter J.C."/>
        </authorList>
    </citation>
    <scope>NUCLEOTIDE SEQUENCE [LARGE SCALE GENOMIC DNA]</scope>
    <source>
        <strain evidence="1 2">RED65</strain>
    </source>
</reference>
<comment type="caution">
    <text evidence="1">The sequence shown here is derived from an EMBL/GenBank/DDBJ whole genome shotgun (WGS) entry which is preliminary data.</text>
</comment>
<sequence length="651" mass="70127">MKQLLLLTLFSVLISGCGSSEDKTPEPILDPPIPDYQPSPNNISSISLLDATGQPLEQAMVEISEYSESASEVSGKSLARNINQTSYTDANGKLQVNELEPGRYILSISIAGATVESILEIRQENTASNAAVTAPVSITKDSEGTITNAVSLLGEGIFASFSGIIYGPDGVLADAQIEVSGGEETNGAISISKTNSDGEFTLVINVSINKLNALKNARIRVVKEGYTTKWVDHDISEFANASIASSISGMNYKLDLSDKTDLVVYSEDFEQQGSDAECGFWNVIEFQPLDYEFDDLPPIDGIETQETYQAMAIESEITPIPEELTNLWHLHEQGLDIQNQAWIDNLVQLAPDDTSNGVVPNPKDNYACWYGQGSGNNLGAGNFLGDFGSGNGGAELDGGESDMPNAGALISPVIDLGTETSPLALSFDTWWEIESVNPNDQGFDLMIVSVSSDNGNTWQNIARLNPLTDPITSDGVNRAPIPYSNRGYNKAPTWTSQEPISLSEFAGEQIKIRLAFSTQDGLYNGFRGWLVDNIRITKEEGTFPRYNGSVDFNDLVSDSTASINIETLDVFFSGNVTSNDPVEVGIQSVDSNGNTNLLVSEIVSQGGSFELSADIFPDSTDDLELHAIVMINGKIIATEFIATVPQSEIPQ</sequence>
<keyword evidence="2" id="KW-1185">Reference proteome</keyword>
<evidence type="ECO:0008006" key="3">
    <source>
        <dbReference type="Google" id="ProtNLM"/>
    </source>
</evidence>
<protein>
    <recommendedName>
        <fullName evidence="3">Carboxypeptidase regulatory-like domain-containing protein</fullName>
    </recommendedName>
</protein>
<dbReference type="SUPFAM" id="SSF49464">
    <property type="entry name" value="Carboxypeptidase regulatory domain-like"/>
    <property type="match status" value="1"/>
</dbReference>
<organism evidence="1 2">
    <name type="scientific">Bermanella marisrubri</name>
    <dbReference type="NCBI Taxonomy" id="207949"/>
    <lineage>
        <taxon>Bacteria</taxon>
        <taxon>Pseudomonadati</taxon>
        <taxon>Pseudomonadota</taxon>
        <taxon>Gammaproteobacteria</taxon>
        <taxon>Oceanospirillales</taxon>
        <taxon>Oceanospirillaceae</taxon>
        <taxon>Bermanella</taxon>
    </lineage>
</organism>
<dbReference type="Proteomes" id="UP000004263">
    <property type="component" value="Unassembled WGS sequence"/>
</dbReference>
<dbReference type="HOGENOM" id="CLU_420741_0_0_6"/>
<dbReference type="InterPro" id="IPR008969">
    <property type="entry name" value="CarboxyPept-like_regulatory"/>
</dbReference>
<dbReference type="OrthoDB" id="614750at2"/>